<dbReference type="PANTHER" id="PTHR37984:SF5">
    <property type="entry name" value="PROTEIN NYNRIN-LIKE"/>
    <property type="match status" value="1"/>
</dbReference>
<dbReference type="InterPro" id="IPR000477">
    <property type="entry name" value="RT_dom"/>
</dbReference>
<evidence type="ECO:0000256" key="7">
    <source>
        <dbReference type="SAM" id="MobiDB-lite"/>
    </source>
</evidence>
<feature type="compositionally biased region" description="Acidic residues" evidence="7">
    <location>
        <begin position="23"/>
        <end position="40"/>
    </location>
</feature>
<dbReference type="CDD" id="cd01647">
    <property type="entry name" value="RT_LTR"/>
    <property type="match status" value="1"/>
</dbReference>
<dbReference type="GO" id="GO:0003964">
    <property type="term" value="F:RNA-directed DNA polymerase activity"/>
    <property type="evidence" value="ECO:0007669"/>
    <property type="project" value="UniProtKB-KW"/>
</dbReference>
<evidence type="ECO:0000256" key="3">
    <source>
        <dbReference type="ARBA" id="ARBA00022722"/>
    </source>
</evidence>
<keyword evidence="1" id="KW-0808">Transferase</keyword>
<accession>A0A6L2M946</accession>
<evidence type="ECO:0000259" key="9">
    <source>
        <dbReference type="Pfam" id="PF17917"/>
    </source>
</evidence>
<keyword evidence="3" id="KW-0540">Nuclease</keyword>
<comment type="caution">
    <text evidence="11">The sequence shown here is derived from an EMBL/GenBank/DDBJ whole genome shotgun (WGS) entry which is preliminary data.</text>
</comment>
<dbReference type="InterPro" id="IPR043502">
    <property type="entry name" value="DNA/RNA_pol_sf"/>
</dbReference>
<evidence type="ECO:0000313" key="11">
    <source>
        <dbReference type="EMBL" id="GEU70563.1"/>
    </source>
</evidence>
<dbReference type="Gene3D" id="1.10.340.70">
    <property type="match status" value="1"/>
</dbReference>
<proteinExistence type="predicted"/>
<evidence type="ECO:0000259" key="8">
    <source>
        <dbReference type="Pfam" id="PF00078"/>
    </source>
</evidence>
<keyword evidence="5" id="KW-0378">Hydrolase</keyword>
<dbReference type="Pfam" id="PF00078">
    <property type="entry name" value="RVT_1"/>
    <property type="match status" value="1"/>
</dbReference>
<dbReference type="Gene3D" id="3.10.10.10">
    <property type="entry name" value="HIV Type 1 Reverse Transcriptase, subunit A, domain 1"/>
    <property type="match status" value="1"/>
</dbReference>
<dbReference type="EMBL" id="BKCJ010006137">
    <property type="protein sequence ID" value="GEU70563.1"/>
    <property type="molecule type" value="Genomic_DNA"/>
</dbReference>
<feature type="domain" description="Reverse transcriptase RNase H-like" evidence="9">
    <location>
        <begin position="793"/>
        <end position="868"/>
    </location>
</feature>
<evidence type="ECO:0000259" key="10">
    <source>
        <dbReference type="Pfam" id="PF17921"/>
    </source>
</evidence>
<dbReference type="AlphaFoldDB" id="A0A6L2M946"/>
<feature type="region of interest" description="Disordered" evidence="7">
    <location>
        <begin position="257"/>
        <end position="282"/>
    </location>
</feature>
<dbReference type="Gene3D" id="3.30.70.270">
    <property type="match status" value="3"/>
</dbReference>
<evidence type="ECO:0000256" key="1">
    <source>
        <dbReference type="ARBA" id="ARBA00022679"/>
    </source>
</evidence>
<evidence type="ECO:0000256" key="6">
    <source>
        <dbReference type="ARBA" id="ARBA00022918"/>
    </source>
</evidence>
<keyword evidence="2" id="KW-0548">Nucleotidyltransferase</keyword>
<dbReference type="InterPro" id="IPR043128">
    <property type="entry name" value="Rev_trsase/Diguanyl_cyclase"/>
</dbReference>
<dbReference type="SUPFAM" id="SSF56672">
    <property type="entry name" value="DNA/RNA polymerases"/>
    <property type="match status" value="1"/>
</dbReference>
<dbReference type="InterPro" id="IPR041588">
    <property type="entry name" value="Integrase_H2C2"/>
</dbReference>
<dbReference type="InterPro" id="IPR050951">
    <property type="entry name" value="Retrovirus_Pol_polyprotein"/>
</dbReference>
<evidence type="ECO:0000256" key="5">
    <source>
        <dbReference type="ARBA" id="ARBA00022801"/>
    </source>
</evidence>
<dbReference type="CDD" id="cd09274">
    <property type="entry name" value="RNase_HI_RT_Ty3"/>
    <property type="match status" value="1"/>
</dbReference>
<dbReference type="GO" id="GO:0004519">
    <property type="term" value="F:endonuclease activity"/>
    <property type="evidence" value="ECO:0007669"/>
    <property type="project" value="UniProtKB-KW"/>
</dbReference>
<evidence type="ECO:0000256" key="2">
    <source>
        <dbReference type="ARBA" id="ARBA00022695"/>
    </source>
</evidence>
<gene>
    <name evidence="11" type="ORF">Tci_042541</name>
</gene>
<feature type="domain" description="Reverse transcriptase" evidence="8">
    <location>
        <begin position="601"/>
        <end position="689"/>
    </location>
</feature>
<dbReference type="Pfam" id="PF17921">
    <property type="entry name" value="Integrase_H2C2"/>
    <property type="match status" value="1"/>
</dbReference>
<feature type="domain" description="Integrase zinc-binding" evidence="10">
    <location>
        <begin position="932"/>
        <end position="971"/>
    </location>
</feature>
<evidence type="ECO:0000256" key="4">
    <source>
        <dbReference type="ARBA" id="ARBA00022759"/>
    </source>
</evidence>
<feature type="compositionally biased region" description="Basic and acidic residues" evidence="7">
    <location>
        <begin position="41"/>
        <end position="52"/>
    </location>
</feature>
<protein>
    <recommendedName>
        <fullName evidence="12">Reverse transcriptase domain-containing protein</fullName>
    </recommendedName>
</protein>
<feature type="region of interest" description="Disordered" evidence="7">
    <location>
        <begin position="16"/>
        <end position="85"/>
    </location>
</feature>
<name>A0A6L2M946_TANCI</name>
<dbReference type="InterPro" id="IPR041373">
    <property type="entry name" value="RT_RNaseH"/>
</dbReference>
<reference evidence="11" key="1">
    <citation type="journal article" date="2019" name="Sci. Rep.">
        <title>Draft genome of Tanacetum cinerariifolium, the natural source of mosquito coil.</title>
        <authorList>
            <person name="Yamashiro T."/>
            <person name="Shiraishi A."/>
            <person name="Satake H."/>
            <person name="Nakayama K."/>
        </authorList>
    </citation>
    <scope>NUCLEOTIDE SEQUENCE</scope>
</reference>
<organism evidence="11">
    <name type="scientific">Tanacetum cinerariifolium</name>
    <name type="common">Dalmatian daisy</name>
    <name type="synonym">Chrysanthemum cinerariifolium</name>
    <dbReference type="NCBI Taxonomy" id="118510"/>
    <lineage>
        <taxon>Eukaryota</taxon>
        <taxon>Viridiplantae</taxon>
        <taxon>Streptophyta</taxon>
        <taxon>Embryophyta</taxon>
        <taxon>Tracheophyta</taxon>
        <taxon>Spermatophyta</taxon>
        <taxon>Magnoliopsida</taxon>
        <taxon>eudicotyledons</taxon>
        <taxon>Gunneridae</taxon>
        <taxon>Pentapetalae</taxon>
        <taxon>asterids</taxon>
        <taxon>campanulids</taxon>
        <taxon>Asterales</taxon>
        <taxon>Asteraceae</taxon>
        <taxon>Asteroideae</taxon>
        <taxon>Anthemideae</taxon>
        <taxon>Anthemidinae</taxon>
        <taxon>Tanacetum</taxon>
    </lineage>
</organism>
<keyword evidence="6" id="KW-0695">RNA-directed DNA polymerase</keyword>
<dbReference type="GO" id="GO:0016787">
    <property type="term" value="F:hydrolase activity"/>
    <property type="evidence" value="ECO:0007669"/>
    <property type="project" value="UniProtKB-KW"/>
</dbReference>
<evidence type="ECO:0008006" key="12">
    <source>
        <dbReference type="Google" id="ProtNLM"/>
    </source>
</evidence>
<sequence length="1055" mass="122309">MCIYKSITHYGRTTIPQSCVNFPEDEFEQDPQEEPEEEFKEDPKEDPKKDLEIEVEDDVPPPATSPVGSPITPLPLSESSSDTEDDAHIISNEAIDMPPTGSTYEVGGPSSVSLFPLFYLHGREIARLDDNTELLLGNVKYLEQCEKKRKAEMEANSSEISKVKKCMNEIGQDLGDEIQFSNLVVNRVTKLEEKDQEKAKEMEKMKKLLRMLEINNALVLSDRDEWKKAFYNLQAWVLKRFGRGVMDARLDDVVDGSGAFRESKPHKPPGSPSSSQIMPPKMMKRKAVKKMVKKRIAKAIEEYEKTRANPGNANASGSTNTGGSVEQVFEICKCAEEDKVMFAASTFEGRALTWWNGNVHTLGLINANQAYNNRFHELTLMCLDLVPNEKKKIKRFSKRFPKRIKGNITSSRTTTLHDTINLARELVEQAVQGAKRSFMSTEFIPFINISPVALNTSYGAELDGKVVSTNTVLRGCTLALFSNIVRIPLLNGEILEIQGERPEKDPKSLSCIKADEKRLEYIRSVRDFPKLFLDDLTGLPLVREIEFRIDLIPGALPVVKSPYHLVPFETLELSNQLKKLQEKGPIRPSHSPWGAPVLFVMKKDGALRMCIDYIELNKLTIKNRYHLPRIKDLFDQLQGACCFSKIDLRLRYHQLRVREEDILKTVFRTRYGHFEFTVMPFGLTNAPALEEEHEAHLKTILDLLKEEKLYAKFLKCEFWLKEVQFLGHVIHSFLRLAGYYRRFIENFSKIAKPLTLLTQKKKAYVRGDKQEEAFRILKEKLYQGFGNGLMRRGKVITYASRQLKIHEKNYTTHDLELGAVVFALKTWRHYLYETKSVIYTDHKSLRYLFDQKELNMRQRRWIELLSYYECKIKYHPGKENVVADALSRKERLKPRQALAESLRGLETHFKRRDDGGIYFFDRIWIPSVGGIRILIMDEAHTSRYSVHLGADKMYYDLRYLYWWPGDYRKIVQIKEMLKTTRSRQKSYADKRRKPLEFKVKDRVLLKKYLADSDLQVPLEEIKIDDKLYFVEEPVEIVDKQVKKLKRSWIPIVKVR</sequence>
<dbReference type="Pfam" id="PF17917">
    <property type="entry name" value="RT_RNaseH"/>
    <property type="match status" value="1"/>
</dbReference>
<keyword evidence="4" id="KW-0255">Endonuclease</keyword>
<dbReference type="PANTHER" id="PTHR37984">
    <property type="entry name" value="PROTEIN CBG26694"/>
    <property type="match status" value="1"/>
</dbReference>